<evidence type="ECO:0000313" key="1">
    <source>
        <dbReference type="EMBL" id="KRM13451.1"/>
    </source>
</evidence>
<evidence type="ECO:0000313" key="2">
    <source>
        <dbReference type="Proteomes" id="UP000051820"/>
    </source>
</evidence>
<proteinExistence type="predicted"/>
<comment type="caution">
    <text evidence="1">The sequence shown here is derived from an EMBL/GenBank/DDBJ whole genome shotgun (WGS) entry which is preliminary data.</text>
</comment>
<protein>
    <recommendedName>
        <fullName evidence="3">Stimulator of FtsZ polymerization and component of cell-division Z-ring</fullName>
    </recommendedName>
</protein>
<dbReference type="RefSeq" id="WP_010622772.1">
    <property type="nucleotide sequence ID" value="NZ_AZGF01000001.1"/>
</dbReference>
<dbReference type="AlphaFoldDB" id="A0A0R1WCU5"/>
<dbReference type="PATRIC" id="fig|1423807.3.peg.18"/>
<dbReference type="SUPFAM" id="SSF102829">
    <property type="entry name" value="Cell division protein ZapA-like"/>
    <property type="match status" value="1"/>
</dbReference>
<accession>A0A0R1WCU5</accession>
<dbReference type="InterPro" id="IPR036192">
    <property type="entry name" value="Cell_div_ZapA-like_sf"/>
</dbReference>
<dbReference type="EMBL" id="AZGF01000001">
    <property type="protein sequence ID" value="KRM13451.1"/>
    <property type="molecule type" value="Genomic_DNA"/>
</dbReference>
<reference evidence="1 2" key="1">
    <citation type="journal article" date="2015" name="Genome Announc.">
        <title>Expanding the biotechnology potential of lactobacilli through comparative genomics of 213 strains and associated genera.</title>
        <authorList>
            <person name="Sun Z."/>
            <person name="Harris H.M."/>
            <person name="McCann A."/>
            <person name="Guo C."/>
            <person name="Argimon S."/>
            <person name="Zhang W."/>
            <person name="Yang X."/>
            <person name="Jeffery I.B."/>
            <person name="Cooney J.C."/>
            <person name="Kagawa T.F."/>
            <person name="Liu W."/>
            <person name="Song Y."/>
            <person name="Salvetti E."/>
            <person name="Wrobel A."/>
            <person name="Rasinkangas P."/>
            <person name="Parkhill J."/>
            <person name="Rea M.C."/>
            <person name="O'Sullivan O."/>
            <person name="Ritari J."/>
            <person name="Douillard F.P."/>
            <person name="Paul Ross R."/>
            <person name="Yang R."/>
            <person name="Briner A.E."/>
            <person name="Felis G.E."/>
            <person name="de Vos W.M."/>
            <person name="Barrangou R."/>
            <person name="Klaenhammer T.R."/>
            <person name="Caufield P.W."/>
            <person name="Cui Y."/>
            <person name="Zhang H."/>
            <person name="O'Toole P.W."/>
        </authorList>
    </citation>
    <scope>NUCLEOTIDE SEQUENCE [LARGE SCALE GENOMIC DNA]</scope>
    <source>
        <strain evidence="1 2">DSM 5007</strain>
    </source>
</reference>
<evidence type="ECO:0008006" key="3">
    <source>
        <dbReference type="Google" id="ProtNLM"/>
    </source>
</evidence>
<name>A0A0R1WCU5_9LACO</name>
<dbReference type="Proteomes" id="UP000051820">
    <property type="component" value="Unassembled WGS sequence"/>
</dbReference>
<dbReference type="Pfam" id="PF05164">
    <property type="entry name" value="ZapA"/>
    <property type="match status" value="1"/>
</dbReference>
<sequence>MSDNEKKRYKIKIDNEEYTIAGPGSLEQVRAAEQLVNEQLHFLKNNNPDLTPLQRANLLAFNAVSDRINKQKELNNVKKQQKE</sequence>
<keyword evidence="2" id="KW-1185">Reference proteome</keyword>
<organism evidence="1 2">
    <name type="scientific">Paucilactobacillus suebicus DSM 5007 = KCTC 3549</name>
    <dbReference type="NCBI Taxonomy" id="1423807"/>
    <lineage>
        <taxon>Bacteria</taxon>
        <taxon>Bacillati</taxon>
        <taxon>Bacillota</taxon>
        <taxon>Bacilli</taxon>
        <taxon>Lactobacillales</taxon>
        <taxon>Lactobacillaceae</taxon>
        <taxon>Paucilactobacillus</taxon>
    </lineage>
</organism>
<dbReference type="eggNOG" id="COG3027">
    <property type="taxonomic scope" value="Bacteria"/>
</dbReference>
<dbReference type="InterPro" id="IPR007838">
    <property type="entry name" value="Cell_div_ZapA-like"/>
</dbReference>
<gene>
    <name evidence="1" type="ORF">FD16_GL000018</name>
</gene>
<dbReference type="STRING" id="1423807.FD16_GL000018"/>